<protein>
    <submittedName>
        <fullName evidence="3">Permease of the drug/metabolite transporter (DMT) superfamily</fullName>
    </submittedName>
</protein>
<dbReference type="EMBL" id="FOXA01000006">
    <property type="protein sequence ID" value="SFP44048.1"/>
    <property type="molecule type" value="Genomic_DNA"/>
</dbReference>
<dbReference type="GO" id="GO:0016020">
    <property type="term" value="C:membrane"/>
    <property type="evidence" value="ECO:0007669"/>
    <property type="project" value="InterPro"/>
</dbReference>
<dbReference type="RefSeq" id="WP_093421066.1">
    <property type="nucleotide sequence ID" value="NZ_FOXA01000006.1"/>
</dbReference>
<dbReference type="Proteomes" id="UP000199356">
    <property type="component" value="Unassembled WGS sequence"/>
</dbReference>
<keyword evidence="1" id="KW-0472">Membrane</keyword>
<dbReference type="PROSITE" id="PS51257">
    <property type="entry name" value="PROKAR_LIPOPROTEIN"/>
    <property type="match status" value="1"/>
</dbReference>
<keyword evidence="1" id="KW-0812">Transmembrane</keyword>
<feature type="transmembrane region" description="Helical" evidence="1">
    <location>
        <begin position="244"/>
        <end position="263"/>
    </location>
</feature>
<feature type="transmembrane region" description="Helical" evidence="1">
    <location>
        <begin position="185"/>
        <end position="203"/>
    </location>
</feature>
<feature type="transmembrane region" description="Helical" evidence="1">
    <location>
        <begin position="215"/>
        <end position="232"/>
    </location>
</feature>
<dbReference type="AlphaFoldDB" id="A0A1I5QCL8"/>
<dbReference type="InterPro" id="IPR000620">
    <property type="entry name" value="EamA_dom"/>
</dbReference>
<feature type="transmembrane region" description="Helical" evidence="1">
    <location>
        <begin position="131"/>
        <end position="150"/>
    </location>
</feature>
<organism evidence="3 4">
    <name type="scientific">Tranquillimonas alkanivorans</name>
    <dbReference type="NCBI Taxonomy" id="441119"/>
    <lineage>
        <taxon>Bacteria</taxon>
        <taxon>Pseudomonadati</taxon>
        <taxon>Pseudomonadota</taxon>
        <taxon>Alphaproteobacteria</taxon>
        <taxon>Rhodobacterales</taxon>
        <taxon>Roseobacteraceae</taxon>
        <taxon>Tranquillimonas</taxon>
    </lineage>
</organism>
<dbReference type="Pfam" id="PF00892">
    <property type="entry name" value="EamA"/>
    <property type="match status" value="2"/>
</dbReference>
<gene>
    <name evidence="3" type="ORF">SAMN04488047_106177</name>
</gene>
<feature type="transmembrane region" description="Helical" evidence="1">
    <location>
        <begin position="34"/>
        <end position="61"/>
    </location>
</feature>
<dbReference type="InterPro" id="IPR037185">
    <property type="entry name" value="EmrE-like"/>
</dbReference>
<feature type="transmembrane region" description="Helical" evidence="1">
    <location>
        <begin position="269"/>
        <end position="287"/>
    </location>
</feature>
<evidence type="ECO:0000256" key="1">
    <source>
        <dbReference type="SAM" id="Phobius"/>
    </source>
</evidence>
<keyword evidence="1" id="KW-1133">Transmembrane helix</keyword>
<feature type="transmembrane region" description="Helical" evidence="1">
    <location>
        <begin position="106"/>
        <end position="124"/>
    </location>
</feature>
<name>A0A1I5QCL8_9RHOB</name>
<evidence type="ECO:0000313" key="3">
    <source>
        <dbReference type="EMBL" id="SFP44048.1"/>
    </source>
</evidence>
<evidence type="ECO:0000259" key="2">
    <source>
        <dbReference type="Pfam" id="PF00892"/>
    </source>
</evidence>
<reference evidence="3 4" key="1">
    <citation type="submission" date="2016-10" db="EMBL/GenBank/DDBJ databases">
        <authorList>
            <person name="de Groot N.N."/>
        </authorList>
    </citation>
    <scope>NUCLEOTIDE SEQUENCE [LARGE SCALE GENOMIC DNA]</scope>
    <source>
        <strain evidence="3 4">DSM 19547</strain>
    </source>
</reference>
<feature type="transmembrane region" description="Helical" evidence="1">
    <location>
        <begin position="156"/>
        <end position="173"/>
    </location>
</feature>
<keyword evidence="4" id="KW-1185">Reference proteome</keyword>
<proteinExistence type="predicted"/>
<dbReference type="OrthoDB" id="9815809at2"/>
<accession>A0A1I5QCL8</accession>
<dbReference type="PANTHER" id="PTHR22911:SF103">
    <property type="entry name" value="BLR2811 PROTEIN"/>
    <property type="match status" value="1"/>
</dbReference>
<evidence type="ECO:0000313" key="4">
    <source>
        <dbReference type="Proteomes" id="UP000199356"/>
    </source>
</evidence>
<feature type="domain" description="EamA" evidence="2">
    <location>
        <begin position="156"/>
        <end position="281"/>
    </location>
</feature>
<feature type="domain" description="EamA" evidence="2">
    <location>
        <begin position="13"/>
        <end position="146"/>
    </location>
</feature>
<dbReference type="SUPFAM" id="SSF103481">
    <property type="entry name" value="Multidrug resistance efflux transporter EmrE"/>
    <property type="match status" value="2"/>
</dbReference>
<sequence length="294" mass="31232">MSEARGKEDRTLAGLLTMCAAVACFTSIDTSAKWLILAGLPPLQVVLMRYAGHFVLSLLFFMPSDGPAAFRSVSPGRQFLRSSLLLGSTVCNFTALNWLPITVTTAIFFAGPIAVTLLSIPVLGERVGVRRLVAVIVGFSGVLIVVQPWGAEFHPAMFLSLAAMTCAALYFVMTRMLAGEETNATSQLWSSGLATVCIAPFALPGWQWPDTGPEITVALAIGCFGGVGHYLATAAHRLADASVLAPVVYLQLLFATIAGIVVFATYPSLWTLAGAMVIVGSGIYIWSRETRAGR</sequence>
<dbReference type="PANTHER" id="PTHR22911">
    <property type="entry name" value="ACYL-MALONYL CONDENSING ENZYME-RELATED"/>
    <property type="match status" value="1"/>
</dbReference>
<dbReference type="STRING" id="441119.SAMN04488047_106177"/>